<proteinExistence type="predicted"/>
<evidence type="ECO:0000256" key="1">
    <source>
        <dbReference type="SAM" id="SignalP"/>
    </source>
</evidence>
<dbReference type="InterPro" id="IPR021851">
    <property type="entry name" value="DUF3455"/>
</dbReference>
<evidence type="ECO:0000313" key="3">
    <source>
        <dbReference type="Proteomes" id="UP000054481"/>
    </source>
</evidence>
<evidence type="ECO:0000313" key="2">
    <source>
        <dbReference type="EMBL" id="KJZ73340.1"/>
    </source>
</evidence>
<reference evidence="2 3" key="1">
    <citation type="journal article" date="2014" name="Genome Biol. Evol.">
        <title>Comparative genomics and transcriptomics analyses reveal divergent lifestyle features of nematode endoparasitic fungus Hirsutella minnesotensis.</title>
        <authorList>
            <person name="Lai Y."/>
            <person name="Liu K."/>
            <person name="Zhang X."/>
            <person name="Zhang X."/>
            <person name="Li K."/>
            <person name="Wang N."/>
            <person name="Shu C."/>
            <person name="Wu Y."/>
            <person name="Wang C."/>
            <person name="Bushley K.E."/>
            <person name="Xiang M."/>
            <person name="Liu X."/>
        </authorList>
    </citation>
    <scope>NUCLEOTIDE SEQUENCE [LARGE SCALE GENOMIC DNA]</scope>
    <source>
        <strain evidence="2 3">3608</strain>
    </source>
</reference>
<gene>
    <name evidence="2" type="ORF">HIM_07344</name>
</gene>
<dbReference type="EMBL" id="KQ030536">
    <property type="protein sequence ID" value="KJZ73340.1"/>
    <property type="molecule type" value="Genomic_DNA"/>
</dbReference>
<dbReference type="Proteomes" id="UP000054481">
    <property type="component" value="Unassembled WGS sequence"/>
</dbReference>
<sequence length="248" mass="25716">MALFKSLVCLSLAVLSAAAPQCVTTKAAPAPAMPLGGLAPPPANLTLKHIALGFGIQNYTCAQQGGRAAANGALAMLYDVTDRFPGRGDEALSEEDFNKLTGDILKKGPPPLNFNKQSAEGRANPAFPGASATGPFPPDADLKLCKGKPLPFFGHHFFSSSNVPTFVSKNGELNMPVNLTQGVDAPNAKVSGQKEPSTVKWLSLTALDGAVGAKMVYRVLTAGGVSHGCKNGTGGDSSAYTTTYWFYG</sequence>
<feature type="chain" id="PRO_5002525912" description="Malate dehydrogenase" evidence="1">
    <location>
        <begin position="19"/>
        <end position="248"/>
    </location>
</feature>
<organism evidence="2 3">
    <name type="scientific">Hirsutella minnesotensis 3608</name>
    <dbReference type="NCBI Taxonomy" id="1043627"/>
    <lineage>
        <taxon>Eukaryota</taxon>
        <taxon>Fungi</taxon>
        <taxon>Dikarya</taxon>
        <taxon>Ascomycota</taxon>
        <taxon>Pezizomycotina</taxon>
        <taxon>Sordariomycetes</taxon>
        <taxon>Hypocreomycetidae</taxon>
        <taxon>Hypocreales</taxon>
        <taxon>Ophiocordycipitaceae</taxon>
        <taxon>Hirsutella</taxon>
    </lineage>
</organism>
<dbReference type="AlphaFoldDB" id="A0A0F7ZN91"/>
<dbReference type="PANTHER" id="PTHR35567:SF3">
    <property type="entry name" value="MALATE DEHYDROGENASE"/>
    <property type="match status" value="1"/>
</dbReference>
<accession>A0A0F7ZN91</accession>
<feature type="signal peptide" evidence="1">
    <location>
        <begin position="1"/>
        <end position="18"/>
    </location>
</feature>
<keyword evidence="3" id="KW-1185">Reference proteome</keyword>
<dbReference type="PANTHER" id="PTHR35567">
    <property type="entry name" value="MALATE DEHYDROGENASE (AFU_ORTHOLOGUE AFUA_2G13800)"/>
    <property type="match status" value="1"/>
</dbReference>
<keyword evidence="1" id="KW-0732">Signal</keyword>
<dbReference type="Pfam" id="PF11937">
    <property type="entry name" value="DUF3455"/>
    <property type="match status" value="1"/>
</dbReference>
<name>A0A0F7ZN91_9HYPO</name>
<evidence type="ECO:0008006" key="4">
    <source>
        <dbReference type="Google" id="ProtNLM"/>
    </source>
</evidence>
<dbReference type="OrthoDB" id="1859733at2759"/>
<protein>
    <recommendedName>
        <fullName evidence="4">Malate dehydrogenase</fullName>
    </recommendedName>
</protein>